<sequence length="117" mass="13781">MEPADIDLNLSLNPLFEHIESVLLDVIRIRSQDEENGEENLLERILHNLYDILDILVTLEAINEVDVHLEEFIDVLLPFALIMEEHVTRTNSRYWRLGRPRVKIDEVLLEFLIESSF</sequence>
<proteinExistence type="predicted"/>
<dbReference type="AlphaFoldDB" id="A0A1X7ST26"/>
<dbReference type="EnsemblMetazoa" id="Aqu2.1.05160_001">
    <property type="protein sequence ID" value="Aqu2.1.05160_001"/>
    <property type="gene ID" value="Aqu2.1.05160"/>
</dbReference>
<dbReference type="InParanoid" id="A0A1X7ST26"/>
<name>A0A1X7ST26_AMPQE</name>
<reference evidence="1" key="1">
    <citation type="submission" date="2017-05" db="UniProtKB">
        <authorList>
            <consortium name="EnsemblMetazoa"/>
        </authorList>
    </citation>
    <scope>IDENTIFICATION</scope>
</reference>
<protein>
    <submittedName>
        <fullName evidence="1">Uncharacterized protein</fullName>
    </submittedName>
</protein>
<accession>A0A1X7ST26</accession>
<dbReference type="OrthoDB" id="2686689at2759"/>
<evidence type="ECO:0000313" key="1">
    <source>
        <dbReference type="EnsemblMetazoa" id="Aqu2.1.05160_001"/>
    </source>
</evidence>
<organism evidence="1">
    <name type="scientific">Amphimedon queenslandica</name>
    <name type="common">Sponge</name>
    <dbReference type="NCBI Taxonomy" id="400682"/>
    <lineage>
        <taxon>Eukaryota</taxon>
        <taxon>Metazoa</taxon>
        <taxon>Porifera</taxon>
        <taxon>Demospongiae</taxon>
        <taxon>Heteroscleromorpha</taxon>
        <taxon>Haplosclerida</taxon>
        <taxon>Niphatidae</taxon>
        <taxon>Amphimedon</taxon>
    </lineage>
</organism>